<comment type="caution">
    <text evidence="1">The sequence shown here is derived from an EMBL/GenBank/DDBJ whole genome shotgun (WGS) entry which is preliminary data.</text>
</comment>
<reference evidence="1 2" key="1">
    <citation type="submission" date="2019-07" db="EMBL/GenBank/DDBJ databases">
        <authorList>
            <person name="Yang M."/>
            <person name="Zhao D."/>
            <person name="Xiang H."/>
        </authorList>
    </citation>
    <scope>NUCLEOTIDE SEQUENCE [LARGE SCALE GENOMIC DNA]</scope>
    <source>
        <strain evidence="1 2">IM1326</strain>
    </source>
</reference>
<gene>
    <name evidence="1" type="ORF">FM042_07130</name>
</gene>
<evidence type="ECO:0000313" key="2">
    <source>
        <dbReference type="Proteomes" id="UP000320359"/>
    </source>
</evidence>
<name>A0A552X128_9GAMM</name>
<proteinExistence type="predicted"/>
<organism evidence="1 2">
    <name type="scientific">Aliidiomarina halalkaliphila</name>
    <dbReference type="NCBI Taxonomy" id="2593535"/>
    <lineage>
        <taxon>Bacteria</taxon>
        <taxon>Pseudomonadati</taxon>
        <taxon>Pseudomonadota</taxon>
        <taxon>Gammaproteobacteria</taxon>
        <taxon>Alteromonadales</taxon>
        <taxon>Idiomarinaceae</taxon>
        <taxon>Aliidiomarina</taxon>
    </lineage>
</organism>
<dbReference type="Proteomes" id="UP000320359">
    <property type="component" value="Unassembled WGS sequence"/>
</dbReference>
<protein>
    <submittedName>
        <fullName evidence="1">Uncharacterized protein</fullName>
    </submittedName>
</protein>
<accession>A0A552X128</accession>
<dbReference type="AlphaFoldDB" id="A0A552X128"/>
<dbReference type="EMBL" id="VJWL01000002">
    <property type="protein sequence ID" value="TRW48750.1"/>
    <property type="molecule type" value="Genomic_DNA"/>
</dbReference>
<dbReference type="RefSeq" id="WP_143235736.1">
    <property type="nucleotide sequence ID" value="NZ_VJWL01000002.1"/>
</dbReference>
<evidence type="ECO:0000313" key="1">
    <source>
        <dbReference type="EMBL" id="TRW48750.1"/>
    </source>
</evidence>
<keyword evidence="2" id="KW-1185">Reference proteome</keyword>
<sequence>MSFVPLTVTGELLFLLFGHDNEKYESNHNERMVIPDPTILCEIVISFHLKPDSPLYGIKGVEASVLTPEKLTYPQAFFRDPI</sequence>